<dbReference type="EMBL" id="HE601441">
    <property type="protein sequence ID" value="CAP21033.1"/>
    <property type="molecule type" value="Genomic_DNA"/>
</dbReference>
<dbReference type="GeneID" id="8574093"/>
<dbReference type="SUPFAM" id="SSF54695">
    <property type="entry name" value="POZ domain"/>
    <property type="match status" value="1"/>
</dbReference>
<gene>
    <name evidence="3 5" type="ORF">CBG24418</name>
    <name evidence="3" type="ORF">CBG_24418</name>
</gene>
<dbReference type="SMART" id="SM00225">
    <property type="entry name" value="BTB"/>
    <property type="match status" value="1"/>
</dbReference>
<reference evidence="3 4" key="2">
    <citation type="journal article" date="2011" name="PLoS Genet.">
        <title>Caenorhabditis briggsae recombinant inbred line genotypes reveal inter-strain incompatibility and the evolution of recombination.</title>
        <authorList>
            <person name="Ross J.A."/>
            <person name="Koboldt D.C."/>
            <person name="Staisch J.E."/>
            <person name="Chamberlin H.M."/>
            <person name="Gupta B.P."/>
            <person name="Miller R.D."/>
            <person name="Baird S.E."/>
            <person name="Haag E.S."/>
        </authorList>
    </citation>
    <scope>NUCLEOTIDE SEQUENCE [LARGE SCALE GENOMIC DNA]</scope>
    <source>
        <strain evidence="3 4">AF16</strain>
    </source>
</reference>
<accession>A8WKN8</accession>
<dbReference type="InParanoid" id="A8WKN8"/>
<dbReference type="InterPro" id="IPR011333">
    <property type="entry name" value="SKP1/BTB/POZ_sf"/>
</dbReference>
<feature type="region of interest" description="Disordered" evidence="1">
    <location>
        <begin position="270"/>
        <end position="313"/>
    </location>
</feature>
<evidence type="ECO:0000256" key="1">
    <source>
        <dbReference type="SAM" id="MobiDB-lite"/>
    </source>
</evidence>
<dbReference type="RefSeq" id="XP_002632095.1">
    <property type="nucleotide sequence ID" value="XM_002632049.1"/>
</dbReference>
<sequence>MPQPNARQRARRTSGAPQPMDFTGTKPSLSDGIVLVDGQKFYISKTHLFRHSMFFKNMFFEKGVQEGNEEMVELKEATAEGFQIFLELINGQNRLSDENIEAVTKCSAICQSDIPSKKCLKFLQKKSKLSKTEKFLLADKLDFIALKRWLLSDVKTNEDMDGLLPPLDLSAFKPNTVELIAKKSLSINGVDRPPRPIEAPMGYRTQRNGASPQEMREILYILGRHINQPWARRIRDERNPLNDHDNELLTELNNIQQKIRNGPAYSLWGQRRPERECSRERSPHRPTYGSMLNNTPFARYGAPGAFSYSPYRQ</sequence>
<protein>
    <submittedName>
        <fullName evidence="3">Protein CBG24418</fullName>
    </submittedName>
</protein>
<evidence type="ECO:0000313" key="4">
    <source>
        <dbReference type="Proteomes" id="UP000008549"/>
    </source>
</evidence>
<dbReference type="AlphaFoldDB" id="A8WKN8"/>
<dbReference type="PROSITE" id="PS50097">
    <property type="entry name" value="BTB"/>
    <property type="match status" value="1"/>
</dbReference>
<dbReference type="Proteomes" id="UP000008549">
    <property type="component" value="Unassembled WGS sequence"/>
</dbReference>
<dbReference type="KEGG" id="cbr:CBG_24418"/>
<proteinExistence type="predicted"/>
<evidence type="ECO:0000313" key="5">
    <source>
        <dbReference type="WormBase" id="CBG24418"/>
    </source>
</evidence>
<evidence type="ECO:0000313" key="3">
    <source>
        <dbReference type="EMBL" id="CAP21033.1"/>
    </source>
</evidence>
<reference evidence="3 4" key="1">
    <citation type="journal article" date="2003" name="PLoS Biol.">
        <title>The genome sequence of Caenorhabditis briggsae: a platform for comparative genomics.</title>
        <authorList>
            <person name="Stein L.D."/>
            <person name="Bao Z."/>
            <person name="Blasiar D."/>
            <person name="Blumenthal T."/>
            <person name="Brent M.R."/>
            <person name="Chen N."/>
            <person name="Chinwalla A."/>
            <person name="Clarke L."/>
            <person name="Clee C."/>
            <person name="Coghlan A."/>
            <person name="Coulson A."/>
            <person name="D'Eustachio P."/>
            <person name="Fitch D.H."/>
            <person name="Fulton L.A."/>
            <person name="Fulton R.E."/>
            <person name="Griffiths-Jones S."/>
            <person name="Harris T.W."/>
            <person name="Hillier L.W."/>
            <person name="Kamath R."/>
            <person name="Kuwabara P.E."/>
            <person name="Mardis E.R."/>
            <person name="Marra M.A."/>
            <person name="Miner T.L."/>
            <person name="Minx P."/>
            <person name="Mullikin J.C."/>
            <person name="Plumb R.W."/>
            <person name="Rogers J."/>
            <person name="Schein J.E."/>
            <person name="Sohrmann M."/>
            <person name="Spieth J."/>
            <person name="Stajich J.E."/>
            <person name="Wei C."/>
            <person name="Willey D."/>
            <person name="Wilson R.K."/>
            <person name="Durbin R."/>
            <person name="Waterston R.H."/>
        </authorList>
    </citation>
    <scope>NUCLEOTIDE SEQUENCE [LARGE SCALE GENOMIC DNA]</scope>
    <source>
        <strain evidence="3 4">AF16</strain>
    </source>
</reference>
<dbReference type="CTD" id="8574093"/>
<feature type="domain" description="BTB" evidence="2">
    <location>
        <begin position="30"/>
        <end position="89"/>
    </location>
</feature>
<dbReference type="Pfam" id="PF00651">
    <property type="entry name" value="BTB"/>
    <property type="match status" value="1"/>
</dbReference>
<name>A8WKN8_CAEBR</name>
<evidence type="ECO:0000259" key="2">
    <source>
        <dbReference type="PROSITE" id="PS50097"/>
    </source>
</evidence>
<keyword evidence="4" id="KW-1185">Reference proteome</keyword>
<dbReference type="WormBase" id="CBG24418">
    <property type="protein sequence ID" value="CBP13456"/>
    <property type="gene ID" value="WBGene00042536"/>
</dbReference>
<dbReference type="PANTHER" id="PTHR22743">
    <property type="entry name" value="MEPRIN/TRAF-LIKE MATH FAMILY-C.ELEGANS"/>
    <property type="match status" value="1"/>
</dbReference>
<feature type="region of interest" description="Disordered" evidence="1">
    <location>
        <begin position="1"/>
        <end position="25"/>
    </location>
</feature>
<dbReference type="InterPro" id="IPR052664">
    <property type="entry name" value="BTB-MATH_domain_protein"/>
</dbReference>
<dbReference type="InterPro" id="IPR000210">
    <property type="entry name" value="BTB/POZ_dom"/>
</dbReference>
<dbReference type="HOGENOM" id="CLU_889148_0_0_1"/>
<feature type="compositionally biased region" description="Basic and acidic residues" evidence="1">
    <location>
        <begin position="271"/>
        <end position="283"/>
    </location>
</feature>
<dbReference type="CDD" id="cd01165">
    <property type="entry name" value="BTB_POZ"/>
    <property type="match status" value="1"/>
</dbReference>
<dbReference type="PANTHER" id="PTHR22743:SF165">
    <property type="entry name" value="BTB AND MATH DOMAIN CONTAINING-RELATED"/>
    <property type="match status" value="1"/>
</dbReference>
<dbReference type="Gene3D" id="3.30.710.10">
    <property type="entry name" value="Potassium Channel Kv1.1, Chain A"/>
    <property type="match status" value="1"/>
</dbReference>
<organism evidence="3 4">
    <name type="scientific">Caenorhabditis briggsae</name>
    <dbReference type="NCBI Taxonomy" id="6238"/>
    <lineage>
        <taxon>Eukaryota</taxon>
        <taxon>Metazoa</taxon>
        <taxon>Ecdysozoa</taxon>
        <taxon>Nematoda</taxon>
        <taxon>Chromadorea</taxon>
        <taxon>Rhabditida</taxon>
        <taxon>Rhabditina</taxon>
        <taxon>Rhabditomorpha</taxon>
        <taxon>Rhabditoidea</taxon>
        <taxon>Rhabditidae</taxon>
        <taxon>Peloderinae</taxon>
        <taxon>Caenorhabditis</taxon>
    </lineage>
</organism>